<dbReference type="PROSITE" id="PS51900">
    <property type="entry name" value="CB"/>
    <property type="match status" value="1"/>
</dbReference>
<dbReference type="PANTHER" id="PTHR30349:SF64">
    <property type="entry name" value="PROPHAGE INTEGRASE INTD-RELATED"/>
    <property type="match status" value="1"/>
</dbReference>
<sequence length="539" mass="61029">MSGYVFRRCGCQNPDTGKQYGTKCQKRKSKDHGTWWGRYDLPPGSKGERRQERIGPFSTKDDAESGLREAMGQVADGAAAGQCRDLFGDYLEEWVAGRRTLSATTLRGYRSHIRLYLKPGLGHVRMCDLRDRHFEELFEAMRQIGRLAEGARPSPILRRLLEARPAPNNSKRSHSAATARHVHTTAKSALNDAIRKKKLRHNPAKYVELPKPRKRRPLVWTDARVRTWLETGKKPAKVMVWTPAQTGNFLDFVLDDDHYALWHLICYKPLRRSEVAGIAEHDFDPRVGQLLILDTHTGVEQEADDWGDEDWDDTKSDTSQRSLALDTVSNEVLALHVRRQQHRRGELDDAWAGSGRLFTGPTGAALDPEWISQKFERFLTRHATIRRRFLQDEWTRERIRNTHKVTDRAIDVALAMPLPPIRLHDTRHGAASLMLAAGCDITIVKEECGHATAAFTRDTYQHVYPELARHAANQTASIVPRNAKTPKRMHEHVPTTCSPTDKTDTNPDPVMSVTAGQTWWGGWGSNPRPTGYESAALTS</sequence>
<dbReference type="GO" id="GO:0015074">
    <property type="term" value="P:DNA integration"/>
    <property type="evidence" value="ECO:0007669"/>
    <property type="project" value="UniProtKB-KW"/>
</dbReference>
<name>A0A562UQ07_9ACTN</name>
<dbReference type="GO" id="GO:0006310">
    <property type="term" value="P:DNA recombination"/>
    <property type="evidence" value="ECO:0007669"/>
    <property type="project" value="UniProtKB-KW"/>
</dbReference>
<reference evidence="8 9" key="1">
    <citation type="journal article" date="2013" name="Stand. Genomic Sci.">
        <title>Genomic Encyclopedia of Type Strains, Phase I: The one thousand microbial genomes (KMG-I) project.</title>
        <authorList>
            <person name="Kyrpides N.C."/>
            <person name="Woyke T."/>
            <person name="Eisen J.A."/>
            <person name="Garrity G."/>
            <person name="Lilburn T.G."/>
            <person name="Beck B.J."/>
            <person name="Whitman W.B."/>
            <person name="Hugenholtz P."/>
            <person name="Klenk H.P."/>
        </authorList>
    </citation>
    <scope>NUCLEOTIDE SEQUENCE [LARGE SCALE GENOMIC DNA]</scope>
    <source>
        <strain evidence="8 9">DSM 45044</strain>
    </source>
</reference>
<dbReference type="InterPro" id="IPR011010">
    <property type="entry name" value="DNA_brk_join_enz"/>
</dbReference>
<gene>
    <name evidence="8" type="ORF">LX16_4865</name>
</gene>
<feature type="compositionally biased region" description="Basic and acidic residues" evidence="5">
    <location>
        <begin position="46"/>
        <end position="65"/>
    </location>
</feature>
<evidence type="ECO:0000259" key="6">
    <source>
        <dbReference type="PROSITE" id="PS51898"/>
    </source>
</evidence>
<keyword evidence="3" id="KW-0233">DNA recombination</keyword>
<dbReference type="InterPro" id="IPR050090">
    <property type="entry name" value="Tyrosine_recombinase_XerCD"/>
</dbReference>
<evidence type="ECO:0000256" key="3">
    <source>
        <dbReference type="ARBA" id="ARBA00023172"/>
    </source>
</evidence>
<dbReference type="SUPFAM" id="SSF56349">
    <property type="entry name" value="DNA breaking-rejoining enzymes"/>
    <property type="match status" value="1"/>
</dbReference>
<comment type="similarity">
    <text evidence="1">Belongs to the 'phage' integrase family.</text>
</comment>
<feature type="domain" description="Core-binding (CB)" evidence="7">
    <location>
        <begin position="78"/>
        <end position="194"/>
    </location>
</feature>
<dbReference type="Gene3D" id="1.10.150.130">
    <property type="match status" value="1"/>
</dbReference>
<comment type="caution">
    <text evidence="8">The sequence shown here is derived from an EMBL/GenBank/DDBJ whole genome shotgun (WGS) entry which is preliminary data.</text>
</comment>
<evidence type="ECO:0000259" key="7">
    <source>
        <dbReference type="PROSITE" id="PS51900"/>
    </source>
</evidence>
<evidence type="ECO:0000313" key="8">
    <source>
        <dbReference type="EMBL" id="TWJ07705.1"/>
    </source>
</evidence>
<dbReference type="AntiFam" id="ANF00011">
    <property type="entry name" value="tRNA translation"/>
</dbReference>
<dbReference type="Gene3D" id="1.10.443.10">
    <property type="entry name" value="Intergrase catalytic core"/>
    <property type="match status" value="1"/>
</dbReference>
<dbReference type="AlphaFoldDB" id="A0A562UQ07"/>
<evidence type="ECO:0000256" key="2">
    <source>
        <dbReference type="ARBA" id="ARBA00023125"/>
    </source>
</evidence>
<dbReference type="Proteomes" id="UP000321617">
    <property type="component" value="Unassembled WGS sequence"/>
</dbReference>
<keyword evidence="2 4" id="KW-0238">DNA-binding</keyword>
<proteinExistence type="inferred from homology"/>
<feature type="region of interest" description="Disordered" evidence="5">
    <location>
        <begin position="35"/>
        <end position="65"/>
    </location>
</feature>
<feature type="region of interest" description="Disordered" evidence="5">
    <location>
        <begin position="485"/>
        <end position="539"/>
    </location>
</feature>
<dbReference type="EMBL" id="VLLL01000010">
    <property type="protein sequence ID" value="TWJ07705.1"/>
    <property type="molecule type" value="Genomic_DNA"/>
</dbReference>
<dbReference type="InterPro" id="IPR044068">
    <property type="entry name" value="CB"/>
</dbReference>
<feature type="domain" description="Tyr recombinase" evidence="6">
    <location>
        <begin position="236"/>
        <end position="473"/>
    </location>
</feature>
<dbReference type="InterPro" id="IPR010998">
    <property type="entry name" value="Integrase_recombinase_N"/>
</dbReference>
<evidence type="ECO:0000256" key="5">
    <source>
        <dbReference type="SAM" id="MobiDB-lite"/>
    </source>
</evidence>
<accession>A0A562UQ07</accession>
<keyword evidence="9" id="KW-1185">Reference proteome</keyword>
<dbReference type="GO" id="GO:0003677">
    <property type="term" value="F:DNA binding"/>
    <property type="evidence" value="ECO:0007669"/>
    <property type="project" value="UniProtKB-UniRule"/>
</dbReference>
<dbReference type="PANTHER" id="PTHR30349">
    <property type="entry name" value="PHAGE INTEGRASE-RELATED"/>
    <property type="match status" value="1"/>
</dbReference>
<evidence type="ECO:0000256" key="1">
    <source>
        <dbReference type="ARBA" id="ARBA00008857"/>
    </source>
</evidence>
<organism evidence="8 9">
    <name type="scientific">Stackebrandtia albiflava</name>
    <dbReference type="NCBI Taxonomy" id="406432"/>
    <lineage>
        <taxon>Bacteria</taxon>
        <taxon>Bacillati</taxon>
        <taxon>Actinomycetota</taxon>
        <taxon>Actinomycetes</taxon>
        <taxon>Glycomycetales</taxon>
        <taxon>Glycomycetaceae</taxon>
        <taxon>Stackebrandtia</taxon>
    </lineage>
</organism>
<dbReference type="InterPro" id="IPR013762">
    <property type="entry name" value="Integrase-like_cat_sf"/>
</dbReference>
<evidence type="ECO:0000313" key="9">
    <source>
        <dbReference type="Proteomes" id="UP000321617"/>
    </source>
</evidence>
<protein>
    <submittedName>
        <fullName evidence="8">Integrase-like protein</fullName>
    </submittedName>
</protein>
<evidence type="ECO:0000256" key="4">
    <source>
        <dbReference type="PROSITE-ProRule" id="PRU01248"/>
    </source>
</evidence>
<dbReference type="InterPro" id="IPR002104">
    <property type="entry name" value="Integrase_catalytic"/>
</dbReference>
<dbReference type="PROSITE" id="PS51898">
    <property type="entry name" value="TYR_RECOMBINASE"/>
    <property type="match status" value="1"/>
</dbReference>